<sequence length="169" mass="18551">MRRVASIFLVLLLLAACSPDYNWRQVSVADGAVMAFFPDKPISQSRELQFSGHEIEFGLTSATVDDTLFTVAYAALPPDVRQDEALRHEFATAVMRSLYRNMGLAEPDVLPALGEVFFIDGQGPQGNIRLQARVWLTGEALVEGLVMAAPEAFPGHQADQFLQGLETAR</sequence>
<dbReference type="PROSITE" id="PS51257">
    <property type="entry name" value="PROKAR_LIPOPROTEIN"/>
    <property type="match status" value="1"/>
</dbReference>
<evidence type="ECO:0000313" key="2">
    <source>
        <dbReference type="Proteomes" id="UP000554144"/>
    </source>
</evidence>
<dbReference type="RefSeq" id="WP_130037453.1">
    <property type="nucleotide sequence ID" value="NZ_JACCEV010000001.1"/>
</dbReference>
<organism evidence="1 2">
    <name type="scientific">Pollutimonas harenae</name>
    <dbReference type="NCBI Taxonomy" id="657015"/>
    <lineage>
        <taxon>Bacteria</taxon>
        <taxon>Pseudomonadati</taxon>
        <taxon>Pseudomonadota</taxon>
        <taxon>Betaproteobacteria</taxon>
        <taxon>Burkholderiales</taxon>
        <taxon>Alcaligenaceae</taxon>
        <taxon>Pollutimonas</taxon>
    </lineage>
</organism>
<gene>
    <name evidence="1" type="ORF">H0A62_05580</name>
</gene>
<evidence type="ECO:0000313" key="1">
    <source>
        <dbReference type="EMBL" id="NYT85067.1"/>
    </source>
</evidence>
<comment type="caution">
    <text evidence="1">The sequence shown here is derived from an EMBL/GenBank/DDBJ whole genome shotgun (WGS) entry which is preliminary data.</text>
</comment>
<dbReference type="AlphaFoldDB" id="A0A853GSD1"/>
<protein>
    <recommendedName>
        <fullName evidence="3">Lipoprotein</fullName>
    </recommendedName>
</protein>
<dbReference type="EMBL" id="JACCEV010000001">
    <property type="protein sequence ID" value="NYT85067.1"/>
    <property type="molecule type" value="Genomic_DNA"/>
</dbReference>
<accession>A0A853GSD1</accession>
<evidence type="ECO:0008006" key="3">
    <source>
        <dbReference type="Google" id="ProtNLM"/>
    </source>
</evidence>
<reference evidence="1 2" key="1">
    <citation type="submission" date="2020-07" db="EMBL/GenBank/DDBJ databases">
        <title>Taxonomic revisions and descriptions of new bacterial species based on genomic comparisons in the high-G+C-content subgroup of the family Alcaligenaceae.</title>
        <authorList>
            <person name="Szabo A."/>
            <person name="Felfoldi T."/>
        </authorList>
    </citation>
    <scope>NUCLEOTIDE SEQUENCE [LARGE SCALE GENOMIC DNA]</scope>
    <source>
        <strain evidence="1 2">DSM 25667</strain>
    </source>
</reference>
<dbReference type="OrthoDB" id="8686017at2"/>
<name>A0A853GSD1_9BURK</name>
<keyword evidence="2" id="KW-1185">Reference proteome</keyword>
<dbReference type="Proteomes" id="UP000554144">
    <property type="component" value="Unassembled WGS sequence"/>
</dbReference>
<proteinExistence type="predicted"/>